<feature type="region of interest" description="Disordered" evidence="1">
    <location>
        <begin position="96"/>
        <end position="121"/>
    </location>
</feature>
<dbReference type="OrthoDB" id="4840035at2759"/>
<dbReference type="eggNOG" id="ENOG502SQ81">
    <property type="taxonomic scope" value="Eukaryota"/>
</dbReference>
<dbReference type="AlphaFoldDB" id="W9X3Z1"/>
<proteinExistence type="predicted"/>
<comment type="caution">
    <text evidence="2">The sequence shown here is derived from an EMBL/GenBank/DDBJ whole genome shotgun (WGS) entry which is preliminary data.</text>
</comment>
<dbReference type="GeneID" id="19186322"/>
<reference evidence="2 3" key="1">
    <citation type="submission" date="2013-03" db="EMBL/GenBank/DDBJ databases">
        <title>The Genome Sequence of Cladophialophora psammophila CBS 110553.</title>
        <authorList>
            <consortium name="The Broad Institute Genomics Platform"/>
            <person name="Cuomo C."/>
            <person name="de Hoog S."/>
            <person name="Gorbushina A."/>
            <person name="Walker B."/>
            <person name="Young S.K."/>
            <person name="Zeng Q."/>
            <person name="Gargeya S."/>
            <person name="Fitzgerald M."/>
            <person name="Haas B."/>
            <person name="Abouelleil A."/>
            <person name="Allen A.W."/>
            <person name="Alvarado L."/>
            <person name="Arachchi H.M."/>
            <person name="Berlin A.M."/>
            <person name="Chapman S.B."/>
            <person name="Gainer-Dewar J."/>
            <person name="Goldberg J."/>
            <person name="Griggs A."/>
            <person name="Gujja S."/>
            <person name="Hansen M."/>
            <person name="Howarth C."/>
            <person name="Imamovic A."/>
            <person name="Ireland A."/>
            <person name="Larimer J."/>
            <person name="McCowan C."/>
            <person name="Murphy C."/>
            <person name="Pearson M."/>
            <person name="Poon T.W."/>
            <person name="Priest M."/>
            <person name="Roberts A."/>
            <person name="Saif S."/>
            <person name="Shea T."/>
            <person name="Sisk P."/>
            <person name="Sykes S."/>
            <person name="Wortman J."/>
            <person name="Nusbaum C."/>
            <person name="Birren B."/>
        </authorList>
    </citation>
    <scope>NUCLEOTIDE SEQUENCE [LARGE SCALE GENOMIC DNA]</scope>
    <source>
        <strain evidence="2 3">CBS 110553</strain>
    </source>
</reference>
<gene>
    <name evidence="2" type="ORF">A1O5_01589</name>
</gene>
<sequence length="390" mass="44484">MVTHRGLATLQELSKLIVKQNRLLLDDRTGFYQGLEYLAKILAIMLSEDRRTEQFWRKIALIKQQSGFVSELTDDEITTRDSSEAENNIRVKQAHPVESDTQTVEKRSKQPCPSPNSENHTKELYRRGDLKLWSRRMEDYIIQDNWVFITTLEYQNPRLEPSTISKLQEWVSSPVSAFLWISKDFAINYPSPLSIVSANLVEMAVEMHLSVCAFFCSWPADYPGGSKEEKEYACVRDFLYSLLRQVIDLLPPQFEVEGACDITSERLLALDDLGSKKAWATGLDLLKSLLPCVPQPTLIVLDGIEHLDQTSVANLAAEVLCVLGDAIFKKASDYNSSEGSSSMSKHPMKVFFTTAGDCDTLSALQENMEESRFERVIERHDLKRRQRRSF</sequence>
<dbReference type="Proteomes" id="UP000019471">
    <property type="component" value="Unassembled WGS sequence"/>
</dbReference>
<feature type="compositionally biased region" description="Basic and acidic residues" evidence="1">
    <location>
        <begin position="96"/>
        <end position="108"/>
    </location>
</feature>
<organism evidence="2 3">
    <name type="scientific">Cladophialophora psammophila CBS 110553</name>
    <dbReference type="NCBI Taxonomy" id="1182543"/>
    <lineage>
        <taxon>Eukaryota</taxon>
        <taxon>Fungi</taxon>
        <taxon>Dikarya</taxon>
        <taxon>Ascomycota</taxon>
        <taxon>Pezizomycotina</taxon>
        <taxon>Eurotiomycetes</taxon>
        <taxon>Chaetothyriomycetidae</taxon>
        <taxon>Chaetothyriales</taxon>
        <taxon>Herpotrichiellaceae</taxon>
        <taxon>Cladophialophora</taxon>
    </lineage>
</organism>
<dbReference type="RefSeq" id="XP_007740395.1">
    <property type="nucleotide sequence ID" value="XM_007742205.1"/>
</dbReference>
<evidence type="ECO:0000313" key="2">
    <source>
        <dbReference type="EMBL" id="EXJ74893.1"/>
    </source>
</evidence>
<dbReference type="EMBL" id="AMGX01000002">
    <property type="protein sequence ID" value="EXJ74893.1"/>
    <property type="molecule type" value="Genomic_DNA"/>
</dbReference>
<keyword evidence="3" id="KW-1185">Reference proteome</keyword>
<evidence type="ECO:0000256" key="1">
    <source>
        <dbReference type="SAM" id="MobiDB-lite"/>
    </source>
</evidence>
<accession>W9X3Z1</accession>
<name>W9X3Z1_9EURO</name>
<protein>
    <submittedName>
        <fullName evidence="2">Uncharacterized protein</fullName>
    </submittedName>
</protein>
<evidence type="ECO:0000313" key="3">
    <source>
        <dbReference type="Proteomes" id="UP000019471"/>
    </source>
</evidence>
<dbReference type="HOGENOM" id="CLU_707883_0_0_1"/>
<dbReference type="STRING" id="1182543.W9X3Z1"/>